<accession>A0A7D6ZZI8</accession>
<dbReference type="EMBL" id="CP059378">
    <property type="protein sequence ID" value="QLY81214.1"/>
    <property type="molecule type" value="Genomic_DNA"/>
</dbReference>
<sequence length="50" mass="5675">MTVLRLSGFLLWTRLSAGPTEKSYRVSADKVVQSFLMDLVQIVLFSIDNK</sequence>
<evidence type="ECO:0000313" key="1">
    <source>
        <dbReference type="EMBL" id="QLY81214.1"/>
    </source>
</evidence>
<name>A0A7D6ZZI8_9CLOT</name>
<proteinExistence type="predicted"/>
<organism evidence="1 2">
    <name type="scientific">Clostridium intestinale</name>
    <dbReference type="NCBI Taxonomy" id="36845"/>
    <lineage>
        <taxon>Bacteria</taxon>
        <taxon>Bacillati</taxon>
        <taxon>Bacillota</taxon>
        <taxon>Clostridia</taxon>
        <taxon>Eubacteriales</taxon>
        <taxon>Clostridiaceae</taxon>
        <taxon>Clostridium</taxon>
    </lineage>
</organism>
<dbReference type="Proteomes" id="UP000512286">
    <property type="component" value="Chromosome"/>
</dbReference>
<protein>
    <submittedName>
        <fullName evidence="1">Uncharacterized protein</fullName>
    </submittedName>
</protein>
<gene>
    <name evidence="1" type="ORF">HZF06_06405</name>
</gene>
<dbReference type="KEGG" id="cint:HZF06_06405"/>
<reference evidence="1 2" key="1">
    <citation type="submission" date="2020-07" db="EMBL/GenBank/DDBJ databases">
        <title>Electron transfer.</title>
        <authorList>
            <person name="Huang L."/>
            <person name="Liu X."/>
            <person name="Zhou S."/>
        </authorList>
    </citation>
    <scope>NUCLEOTIDE SEQUENCE [LARGE SCALE GENOMIC DNA]</scope>
    <source>
        <strain evidence="1 2">Lx1</strain>
    </source>
</reference>
<evidence type="ECO:0000313" key="2">
    <source>
        <dbReference type="Proteomes" id="UP000512286"/>
    </source>
</evidence>
<dbReference type="AlphaFoldDB" id="A0A7D6ZZI8"/>